<keyword evidence="6" id="KW-0001">2Fe-2S</keyword>
<dbReference type="InterPro" id="IPR046867">
    <property type="entry name" value="AldOxase/xan_DH_MoCoBD2"/>
</dbReference>
<keyword evidence="10" id="KW-0408">Iron</keyword>
<dbReference type="CDD" id="cd00207">
    <property type="entry name" value="fer2"/>
    <property type="match status" value="1"/>
</dbReference>
<dbReference type="SUPFAM" id="SSF54292">
    <property type="entry name" value="2Fe-2S ferredoxin-like"/>
    <property type="match status" value="1"/>
</dbReference>
<dbReference type="Pfam" id="PF01799">
    <property type="entry name" value="Fer2_2"/>
    <property type="match status" value="1"/>
</dbReference>
<evidence type="ECO:0000256" key="1">
    <source>
        <dbReference type="ARBA" id="ARBA00001924"/>
    </source>
</evidence>
<dbReference type="Pfam" id="PF03450">
    <property type="entry name" value="CO_deh_flav_C"/>
    <property type="match status" value="1"/>
</dbReference>
<dbReference type="Pfam" id="PF01315">
    <property type="entry name" value="Ald_Xan_dh_C"/>
    <property type="match status" value="1"/>
</dbReference>
<dbReference type="SUPFAM" id="SSF56003">
    <property type="entry name" value="Molybdenum cofactor-binding domain"/>
    <property type="match status" value="1"/>
</dbReference>
<dbReference type="InterPro" id="IPR006058">
    <property type="entry name" value="2Fe2S_fd_BS"/>
</dbReference>
<dbReference type="Pfam" id="PF20256">
    <property type="entry name" value="MoCoBD_2"/>
    <property type="match status" value="1"/>
</dbReference>
<dbReference type="Proteomes" id="UP001153292">
    <property type="component" value="Chromosome 16"/>
</dbReference>
<dbReference type="SUPFAM" id="SSF56176">
    <property type="entry name" value="FAD-binding/transporter-associated domain-like"/>
    <property type="match status" value="1"/>
</dbReference>
<dbReference type="InterPro" id="IPR016208">
    <property type="entry name" value="Ald_Oxase/xanthine_DH-like"/>
</dbReference>
<dbReference type="PROSITE" id="PS00197">
    <property type="entry name" value="2FE2S_FER_1"/>
    <property type="match status" value="1"/>
</dbReference>
<keyword evidence="9" id="KW-0560">Oxidoreductase</keyword>
<dbReference type="SMART" id="SM01092">
    <property type="entry name" value="CO_deh_flav_C"/>
    <property type="match status" value="1"/>
</dbReference>
<keyword evidence="5" id="KW-0285">Flavoprotein</keyword>
<dbReference type="SUPFAM" id="SSF54665">
    <property type="entry name" value="CO dehydrogenase molybdoprotein N-domain-like"/>
    <property type="match status" value="1"/>
</dbReference>
<evidence type="ECO:0000256" key="10">
    <source>
        <dbReference type="ARBA" id="ARBA00023004"/>
    </source>
</evidence>
<organism evidence="14 15">
    <name type="scientific">Chilo suppressalis</name>
    <name type="common">Asiatic rice borer moth</name>
    <dbReference type="NCBI Taxonomy" id="168631"/>
    <lineage>
        <taxon>Eukaryota</taxon>
        <taxon>Metazoa</taxon>
        <taxon>Ecdysozoa</taxon>
        <taxon>Arthropoda</taxon>
        <taxon>Hexapoda</taxon>
        <taxon>Insecta</taxon>
        <taxon>Pterygota</taxon>
        <taxon>Neoptera</taxon>
        <taxon>Endopterygota</taxon>
        <taxon>Lepidoptera</taxon>
        <taxon>Glossata</taxon>
        <taxon>Ditrysia</taxon>
        <taxon>Pyraloidea</taxon>
        <taxon>Crambidae</taxon>
        <taxon>Crambinae</taxon>
        <taxon>Chilo</taxon>
    </lineage>
</organism>
<evidence type="ECO:0000256" key="4">
    <source>
        <dbReference type="ARBA" id="ARBA00022505"/>
    </source>
</evidence>
<dbReference type="InterPro" id="IPR037165">
    <property type="entry name" value="AldOxase/xan_DH_Mopterin-bd_sf"/>
</dbReference>
<dbReference type="Gene3D" id="3.30.390.50">
    <property type="entry name" value="CO dehydrogenase flavoprotein, C-terminal domain"/>
    <property type="match status" value="1"/>
</dbReference>
<dbReference type="Pfam" id="PF00941">
    <property type="entry name" value="FAD_binding_5"/>
    <property type="match status" value="1"/>
</dbReference>
<accession>A0ABN8AYK8</accession>
<keyword evidence="11" id="KW-0411">Iron-sulfur</keyword>
<name>A0ABN8AYK8_CHISP</name>
<dbReference type="InterPro" id="IPR002888">
    <property type="entry name" value="2Fe-2S-bd"/>
</dbReference>
<reference evidence="14" key="1">
    <citation type="submission" date="2021-12" db="EMBL/GenBank/DDBJ databases">
        <authorList>
            <person name="King R."/>
        </authorList>
    </citation>
    <scope>NUCLEOTIDE SEQUENCE</scope>
</reference>
<evidence type="ECO:0000259" key="13">
    <source>
        <dbReference type="SMART" id="SM01092"/>
    </source>
</evidence>
<evidence type="ECO:0000256" key="7">
    <source>
        <dbReference type="ARBA" id="ARBA00022723"/>
    </source>
</evidence>
<dbReference type="InterPro" id="IPR036856">
    <property type="entry name" value="Ald_Oxase/Xan_DH_a/b_sf"/>
</dbReference>
<evidence type="ECO:0000256" key="2">
    <source>
        <dbReference type="ARBA" id="ARBA00001974"/>
    </source>
</evidence>
<evidence type="ECO:0000256" key="5">
    <source>
        <dbReference type="ARBA" id="ARBA00022630"/>
    </source>
</evidence>
<evidence type="ECO:0000256" key="3">
    <source>
        <dbReference type="ARBA" id="ARBA00006849"/>
    </source>
</evidence>
<dbReference type="SMART" id="SM01008">
    <property type="entry name" value="Ald_Xan_dh_C"/>
    <property type="match status" value="1"/>
</dbReference>
<dbReference type="SUPFAM" id="SSF47741">
    <property type="entry name" value="CO dehydrogenase ISP C-domain like"/>
    <property type="match status" value="1"/>
</dbReference>
<dbReference type="InterPro" id="IPR036884">
    <property type="entry name" value="2Fe-2S-bd_dom_sf"/>
</dbReference>
<dbReference type="Pfam" id="PF00111">
    <property type="entry name" value="Fer2"/>
    <property type="match status" value="1"/>
</dbReference>
<dbReference type="InterPro" id="IPR016169">
    <property type="entry name" value="FAD-bd_PCMH_sub2"/>
</dbReference>
<keyword evidence="4" id="KW-0500">Molybdenum</keyword>
<dbReference type="InterPro" id="IPR005107">
    <property type="entry name" value="CO_DH_flav_C"/>
</dbReference>
<dbReference type="EMBL" id="OU963909">
    <property type="protein sequence ID" value="CAH0400260.1"/>
    <property type="molecule type" value="Genomic_DNA"/>
</dbReference>
<comment type="similarity">
    <text evidence="3">Belongs to the xanthine dehydrogenase family.</text>
</comment>
<evidence type="ECO:0000256" key="11">
    <source>
        <dbReference type="ARBA" id="ARBA00023014"/>
    </source>
</evidence>
<evidence type="ECO:0000313" key="15">
    <source>
        <dbReference type="Proteomes" id="UP001153292"/>
    </source>
</evidence>
<dbReference type="InterPro" id="IPR012675">
    <property type="entry name" value="Beta-grasp_dom_sf"/>
</dbReference>
<keyword evidence="8" id="KW-0274">FAD</keyword>
<dbReference type="InterPro" id="IPR036010">
    <property type="entry name" value="2Fe-2S_ferredoxin-like_sf"/>
</dbReference>
<dbReference type="SUPFAM" id="SSF55447">
    <property type="entry name" value="CO dehydrogenase flavoprotein C-terminal domain-like"/>
    <property type="match status" value="1"/>
</dbReference>
<evidence type="ECO:0008006" key="16">
    <source>
        <dbReference type="Google" id="ProtNLM"/>
    </source>
</evidence>
<dbReference type="Gene3D" id="3.30.465.10">
    <property type="match status" value="1"/>
</dbReference>
<evidence type="ECO:0000256" key="8">
    <source>
        <dbReference type="ARBA" id="ARBA00022827"/>
    </source>
</evidence>
<keyword evidence="15" id="KW-1185">Reference proteome</keyword>
<dbReference type="PANTHER" id="PTHR11908:SF132">
    <property type="entry name" value="ALDEHYDE OXIDASE 1-RELATED"/>
    <property type="match status" value="1"/>
</dbReference>
<comment type="cofactor">
    <cofactor evidence="2">
        <name>FAD</name>
        <dbReference type="ChEBI" id="CHEBI:57692"/>
    </cofactor>
</comment>
<keyword evidence="7" id="KW-0479">Metal-binding</keyword>
<dbReference type="InterPro" id="IPR000674">
    <property type="entry name" value="Ald_Oxase/Xan_DH_a/b"/>
</dbReference>
<dbReference type="Gene3D" id="3.10.20.30">
    <property type="match status" value="1"/>
</dbReference>
<dbReference type="InterPro" id="IPR002346">
    <property type="entry name" value="Mopterin_DH_FAD-bd"/>
</dbReference>
<sequence>MDKIYFTVNGEHYSLSGSEVSPLTSLYDYLHNYLQLFGTKAMCHEGGCGACIVSVTRTHPVTKEKETIAVNSCVVHILSCHQWDITTVEGVGNRKDGYHAIQTRLAAFNGTQCGYCTPGWVLTMYSLYQSFNTKLSVQEVEKSFGGNLCRCTGYRPILDAFKSFANDFDPELKDKLQDVEDLHVVKCLKKCEKRCSVVDEDWCVLHNKREQLMEVGGPKSRWYKAFTIPDVFKVLSKEGLDSYKLISGNTGVGVFNPYWSRPPRVFLDISSIEAIKDYYVDVNLVIGAGVTLTEFMDICKTIGKRDDFNYLKGFYDHLDLVAHTPVRNIGTIGGNLALKHENIQFPSDIYLLLELIQAMVTLVSNDLKETTLSMQDFMKTDLKNKIITHIKLPPVSSRCVTRSYKIMPRAQNALAIVNAGFFFKLNRDNKVEEARIVYGAISPTFVRARETENALVGQDLTNEKTLQIGLRSLNEELIPADNPTSMSPLCRKNIALGLFYRAILSLNPSESLNSRYTSGASAIYREVSRGTQTFDTDKTLWPLNKPMPKLEALAQCSGEVAYACDVVPSRKEVHVAFVLSTICLGEIDHIDASEALKTPGVVGFLTAKDIPGENSYIPSNAPWYEFQVELLATKKISYYGQPIALIAANTQTLAISAADLVKVTYRKSEVKPVLSIKEALVAPDRDERLREDANIQPKDKGDDTTHVIKGSYYIPSQYHFTMETQSCHVSYNEDILVVRSATQWPDLVHIAVGKMLGIDQNRVRVVVNRIGGGYGAKGSQSSLAACACALVTRVLQRPAAIVLPLTHNMRVYGKRMQCRADYEVGVDDNGVIQYMNVVYYTDCGSNYNDTSCAEIASTLINLYASDTWTIRGYSVLTDKPPNTWCRSPGTTEATAIMEHIMDRISFATKKDPIDVRISNLSPKHNGIKDMIYEFVKDTNYNERKAQITVFNKDNAWKKKGLKLAIMCFPVKYGFNIPVTVSVYHGDGTVAVSHGGIEMGQGIHTKVAQVCAYTLKIPLEKISMLETDSFISPNSVVTSGSFTSECAAYAALKACQDLMMKLEPLKNGQNLPWEEVIKKAYDQGINLQSTYMMSQKVDNLKEYDVYGVCIAETELDVLTGQHQVARVDFLEDVGVSLSPEVDVGQIEGAFIMGLGMWCTEHLIYDSSGRLLTDNTWLYHVPGARDVPVDFRVNFRRNAPNPAGVLRSKATGEPSLTLSVTVCHSLREAILAARKEFGYKDDQWLDIEAPFTVENILKAISPKHESFKMK</sequence>
<dbReference type="InterPro" id="IPR001041">
    <property type="entry name" value="2Fe-2S_ferredoxin-type"/>
</dbReference>
<gene>
    <name evidence="14" type="ORF">CHILSU_LOCUS3449</name>
</gene>
<dbReference type="InterPro" id="IPR008274">
    <property type="entry name" value="AldOxase/xan_DH_MoCoBD1"/>
</dbReference>
<evidence type="ECO:0000256" key="6">
    <source>
        <dbReference type="ARBA" id="ARBA00022714"/>
    </source>
</evidence>
<dbReference type="InterPro" id="IPR036318">
    <property type="entry name" value="FAD-bd_PCMH-like_sf"/>
</dbReference>
<dbReference type="InterPro" id="IPR036683">
    <property type="entry name" value="CO_DH_flav_C_dom_sf"/>
</dbReference>
<proteinExistence type="inferred from homology"/>
<evidence type="ECO:0000259" key="12">
    <source>
        <dbReference type="SMART" id="SM01008"/>
    </source>
</evidence>
<dbReference type="Gene3D" id="3.90.1170.50">
    <property type="entry name" value="Aldehyde oxidase/xanthine dehydrogenase, a/b hammerhead"/>
    <property type="match status" value="1"/>
</dbReference>
<evidence type="ECO:0000313" key="14">
    <source>
        <dbReference type="EMBL" id="CAH0400260.1"/>
    </source>
</evidence>
<feature type="domain" description="Aldehyde oxidase/xanthine dehydrogenase a/b hammerhead" evidence="12">
    <location>
        <begin position="557"/>
        <end position="669"/>
    </location>
</feature>
<feature type="domain" description="CO dehydrogenase flavoprotein C-terminal" evidence="13">
    <location>
        <begin position="402"/>
        <end position="506"/>
    </location>
</feature>
<dbReference type="Gene3D" id="3.30.365.10">
    <property type="entry name" value="Aldehyde oxidase/xanthine dehydrogenase, molybdopterin binding domain"/>
    <property type="match status" value="4"/>
</dbReference>
<protein>
    <recommendedName>
        <fullName evidence="16">FAD-binding PCMH-type domain-containing protein</fullName>
    </recommendedName>
</protein>
<dbReference type="Pfam" id="PF02738">
    <property type="entry name" value="MoCoBD_1"/>
    <property type="match status" value="1"/>
</dbReference>
<comment type="cofactor">
    <cofactor evidence="1">
        <name>Mo-molybdopterin</name>
        <dbReference type="ChEBI" id="CHEBI:71302"/>
    </cofactor>
</comment>
<dbReference type="Gene3D" id="1.10.150.120">
    <property type="entry name" value="[2Fe-2S]-binding domain"/>
    <property type="match status" value="1"/>
</dbReference>
<evidence type="ECO:0000256" key="9">
    <source>
        <dbReference type="ARBA" id="ARBA00023002"/>
    </source>
</evidence>
<dbReference type="PANTHER" id="PTHR11908">
    <property type="entry name" value="XANTHINE DEHYDROGENASE"/>
    <property type="match status" value="1"/>
</dbReference>
<dbReference type="PIRSF" id="PIRSF000127">
    <property type="entry name" value="Xanthine_DH"/>
    <property type="match status" value="1"/>
</dbReference>